<proteinExistence type="predicted"/>
<organism evidence="2">
    <name type="scientific">Anopheles darlingi</name>
    <name type="common">Mosquito</name>
    <dbReference type="NCBI Taxonomy" id="43151"/>
    <lineage>
        <taxon>Eukaryota</taxon>
        <taxon>Metazoa</taxon>
        <taxon>Ecdysozoa</taxon>
        <taxon>Arthropoda</taxon>
        <taxon>Hexapoda</taxon>
        <taxon>Insecta</taxon>
        <taxon>Pterygota</taxon>
        <taxon>Neoptera</taxon>
        <taxon>Endopterygota</taxon>
        <taxon>Diptera</taxon>
        <taxon>Nematocera</taxon>
        <taxon>Culicoidea</taxon>
        <taxon>Culicidae</taxon>
        <taxon>Anophelinae</taxon>
        <taxon>Anopheles</taxon>
    </lineage>
</organism>
<protein>
    <submittedName>
        <fullName evidence="2">Putative secreted protein</fullName>
    </submittedName>
</protein>
<accession>A0A2M4DPI6</accession>
<evidence type="ECO:0000313" key="2">
    <source>
        <dbReference type="EMBL" id="MBW79480.1"/>
    </source>
</evidence>
<evidence type="ECO:0000256" key="1">
    <source>
        <dbReference type="SAM" id="MobiDB-lite"/>
    </source>
</evidence>
<reference evidence="2" key="1">
    <citation type="submission" date="2018-01" db="EMBL/GenBank/DDBJ databases">
        <title>An insight into the sialome of Amazonian anophelines.</title>
        <authorList>
            <person name="Ribeiro J.M."/>
            <person name="Scarpassa V."/>
            <person name="Calvo E."/>
        </authorList>
    </citation>
    <scope>NUCLEOTIDE SEQUENCE</scope>
</reference>
<dbReference type="AlphaFoldDB" id="A0A2M4DPI6"/>
<name>A0A2M4DPI6_ANODA</name>
<sequence length="89" mass="9863">MPRALRFLTGVFVLQSESEPSASARRRLFYCCQGWRWRKTHINQKRAGQSGSEESGGGVSPALINESSPFSKRAPHTDAPISAVFLDQI</sequence>
<dbReference type="EMBL" id="GGFL01015302">
    <property type="protein sequence ID" value="MBW79480.1"/>
    <property type="molecule type" value="Transcribed_RNA"/>
</dbReference>
<feature type="region of interest" description="Disordered" evidence="1">
    <location>
        <begin position="42"/>
        <end position="76"/>
    </location>
</feature>